<keyword evidence="4 8" id="KW-0808">Transferase</keyword>
<dbReference type="InterPro" id="IPR023095">
    <property type="entry name" value="Ade_MeTrfase_dom_2"/>
</dbReference>
<dbReference type="AlphaFoldDB" id="A0A8S9T914"/>
<accession>A0A8S9T914</accession>
<evidence type="ECO:0000313" key="10">
    <source>
        <dbReference type="Proteomes" id="UP000029738"/>
    </source>
</evidence>
<dbReference type="InterPro" id="IPR029063">
    <property type="entry name" value="SAM-dependent_MTases_sf"/>
</dbReference>
<evidence type="ECO:0000256" key="6">
    <source>
        <dbReference type="ARBA" id="ARBA00047942"/>
    </source>
</evidence>
<dbReference type="NCBIfam" id="TIGR00571">
    <property type="entry name" value="dam"/>
    <property type="match status" value="1"/>
</dbReference>
<dbReference type="GO" id="GO:0006298">
    <property type="term" value="P:mismatch repair"/>
    <property type="evidence" value="ECO:0007669"/>
    <property type="project" value="TreeGrafter"/>
</dbReference>
<gene>
    <name evidence="9" type="ORF">DA73_0400022650</name>
</gene>
<feature type="binding site" evidence="7">
    <location>
        <position position="14"/>
    </location>
    <ligand>
        <name>S-adenosyl-L-methionine</name>
        <dbReference type="ChEBI" id="CHEBI:59789"/>
    </ligand>
</feature>
<dbReference type="InterPro" id="IPR012263">
    <property type="entry name" value="M_m6A_EcoRV"/>
</dbReference>
<dbReference type="Pfam" id="PF02086">
    <property type="entry name" value="MethyltransfD12"/>
    <property type="match status" value="1"/>
</dbReference>
<dbReference type="GO" id="GO:0009307">
    <property type="term" value="P:DNA restriction-modification system"/>
    <property type="evidence" value="ECO:0007669"/>
    <property type="project" value="InterPro"/>
</dbReference>
<evidence type="ECO:0000313" key="9">
    <source>
        <dbReference type="EMBL" id="KAF3887979.1"/>
    </source>
</evidence>
<dbReference type="EC" id="2.1.1.72" evidence="2 8"/>
<dbReference type="PANTHER" id="PTHR30481:SF3">
    <property type="entry name" value="DNA ADENINE METHYLASE"/>
    <property type="match status" value="1"/>
</dbReference>
<keyword evidence="10" id="KW-1185">Reference proteome</keyword>
<reference evidence="9" key="2">
    <citation type="submission" date="2019-11" db="EMBL/GenBank/DDBJ databases">
        <title>Improved Assembly of Tolypothrix boutellei genome.</title>
        <authorList>
            <person name="Sarangi A.N."/>
            <person name="Mukherjee M."/>
            <person name="Ghosh S."/>
            <person name="Singh D."/>
            <person name="Das A."/>
            <person name="Kant S."/>
            <person name="Prusty A."/>
            <person name="Tripathy S."/>
        </authorList>
    </citation>
    <scope>NUCLEOTIDE SEQUENCE</scope>
    <source>
        <strain evidence="9">VB521301</strain>
    </source>
</reference>
<dbReference type="PIRSF" id="PIRSF000398">
    <property type="entry name" value="M_m6A_EcoRV"/>
    <property type="match status" value="1"/>
</dbReference>
<sequence>MVSVNKLVKPFLKWAGGKRQLIPSIIANHLPKDFNTKDNTYFEPFIGGGALLLALQPKKAVINDINTELINCYQVIRDSVDELIKDLEKHENEKNYYYAIRNWDRGEDYKYKTPVQRASRIIFLNKTCYNGLFRVNSLGQFNVPFGKYKKPNIVDVSVLINVSKYLNQNQVEILNVDFQEAVKNAKKGDFLYFDPPYDPVSDSACFTDYSLNGFSKIDQKRLKETVDELDCRGCKVLLSNAYTQFIIELYSNYKKFKISAIRAINSNALKRGKVDEILIKNYD</sequence>
<evidence type="ECO:0000256" key="3">
    <source>
        <dbReference type="ARBA" id="ARBA00022603"/>
    </source>
</evidence>
<evidence type="ECO:0000256" key="4">
    <source>
        <dbReference type="ARBA" id="ARBA00022679"/>
    </source>
</evidence>
<evidence type="ECO:0000256" key="5">
    <source>
        <dbReference type="ARBA" id="ARBA00022691"/>
    </source>
</evidence>
<comment type="caution">
    <text evidence="9">The sequence shown here is derived from an EMBL/GenBank/DDBJ whole genome shotgun (WGS) entry which is preliminary data.</text>
</comment>
<dbReference type="EMBL" id="JHEG04000001">
    <property type="protein sequence ID" value="KAF3887979.1"/>
    <property type="molecule type" value="Genomic_DNA"/>
</dbReference>
<dbReference type="GO" id="GO:1904047">
    <property type="term" value="F:S-adenosyl-L-methionine binding"/>
    <property type="evidence" value="ECO:0007669"/>
    <property type="project" value="TreeGrafter"/>
</dbReference>
<protein>
    <recommendedName>
        <fullName evidence="2 8">Site-specific DNA-methyltransferase (adenine-specific)</fullName>
        <ecNumber evidence="2 8">2.1.1.72</ecNumber>
    </recommendedName>
</protein>
<dbReference type="Proteomes" id="UP000029738">
    <property type="component" value="Unassembled WGS sequence"/>
</dbReference>
<dbReference type="RefSeq" id="WP_038071876.1">
    <property type="nucleotide sequence ID" value="NZ_JHEG04000001.1"/>
</dbReference>
<dbReference type="SUPFAM" id="SSF53335">
    <property type="entry name" value="S-adenosyl-L-methionine-dependent methyltransferases"/>
    <property type="match status" value="1"/>
</dbReference>
<dbReference type="GO" id="GO:0032259">
    <property type="term" value="P:methylation"/>
    <property type="evidence" value="ECO:0007669"/>
    <property type="project" value="UniProtKB-KW"/>
</dbReference>
<dbReference type="InterPro" id="IPR002052">
    <property type="entry name" value="DNA_methylase_N6_adenine_CS"/>
</dbReference>
<evidence type="ECO:0000256" key="8">
    <source>
        <dbReference type="RuleBase" id="RU361257"/>
    </source>
</evidence>
<keyword evidence="5 8" id="KW-0949">S-adenosyl-L-methionine</keyword>
<organism evidence="9 10">
    <name type="scientific">Tolypothrix bouteillei VB521301</name>
    <dbReference type="NCBI Taxonomy" id="1479485"/>
    <lineage>
        <taxon>Bacteria</taxon>
        <taxon>Bacillati</taxon>
        <taxon>Cyanobacteriota</taxon>
        <taxon>Cyanophyceae</taxon>
        <taxon>Nostocales</taxon>
        <taxon>Tolypothrichaceae</taxon>
        <taxon>Tolypothrix</taxon>
    </lineage>
</organism>
<evidence type="ECO:0000256" key="2">
    <source>
        <dbReference type="ARBA" id="ARBA00011900"/>
    </source>
</evidence>
<dbReference type="GO" id="GO:0043565">
    <property type="term" value="F:sequence-specific DNA binding"/>
    <property type="evidence" value="ECO:0007669"/>
    <property type="project" value="TreeGrafter"/>
</dbReference>
<dbReference type="InterPro" id="IPR012327">
    <property type="entry name" value="MeTrfase_D12"/>
</dbReference>
<dbReference type="PANTHER" id="PTHR30481">
    <property type="entry name" value="DNA ADENINE METHYLASE"/>
    <property type="match status" value="1"/>
</dbReference>
<dbReference type="PRINTS" id="PR00505">
    <property type="entry name" value="D12N6MTFRASE"/>
</dbReference>
<dbReference type="PROSITE" id="PS00092">
    <property type="entry name" value="N6_MTASE"/>
    <property type="match status" value="1"/>
</dbReference>
<dbReference type="GO" id="GO:0009007">
    <property type="term" value="F:site-specific DNA-methyltransferase (adenine-specific) activity"/>
    <property type="evidence" value="ECO:0007669"/>
    <property type="project" value="UniProtKB-UniRule"/>
</dbReference>
<reference evidence="9" key="1">
    <citation type="journal article" date="2015" name="Genome Announc.">
        <title>Draft Genome Sequence of Tolypothrix boutellei Strain VB521301.</title>
        <authorList>
            <person name="Chandrababunaidu M.M."/>
            <person name="Singh D."/>
            <person name="Sen D."/>
            <person name="Bhan S."/>
            <person name="Das S."/>
            <person name="Gupta A."/>
            <person name="Adhikary S.P."/>
            <person name="Tripathy S."/>
        </authorList>
    </citation>
    <scope>NUCLEOTIDE SEQUENCE</scope>
    <source>
        <strain evidence="9">VB521301</strain>
    </source>
</reference>
<feature type="binding site" evidence="7">
    <location>
        <position position="194"/>
    </location>
    <ligand>
        <name>S-adenosyl-L-methionine</name>
        <dbReference type="ChEBI" id="CHEBI:59789"/>
    </ligand>
</feature>
<feature type="binding site" evidence="7">
    <location>
        <position position="64"/>
    </location>
    <ligand>
        <name>S-adenosyl-L-methionine</name>
        <dbReference type="ChEBI" id="CHEBI:59789"/>
    </ligand>
</feature>
<keyword evidence="3 8" id="KW-0489">Methyltransferase</keyword>
<comment type="catalytic activity">
    <reaction evidence="6 8">
        <text>a 2'-deoxyadenosine in DNA + S-adenosyl-L-methionine = an N(6)-methyl-2'-deoxyadenosine in DNA + S-adenosyl-L-homocysteine + H(+)</text>
        <dbReference type="Rhea" id="RHEA:15197"/>
        <dbReference type="Rhea" id="RHEA-COMP:12418"/>
        <dbReference type="Rhea" id="RHEA-COMP:12419"/>
        <dbReference type="ChEBI" id="CHEBI:15378"/>
        <dbReference type="ChEBI" id="CHEBI:57856"/>
        <dbReference type="ChEBI" id="CHEBI:59789"/>
        <dbReference type="ChEBI" id="CHEBI:90615"/>
        <dbReference type="ChEBI" id="CHEBI:90616"/>
        <dbReference type="EC" id="2.1.1.72"/>
    </reaction>
</comment>
<evidence type="ECO:0000256" key="1">
    <source>
        <dbReference type="ARBA" id="ARBA00006594"/>
    </source>
</evidence>
<dbReference type="Gene3D" id="3.40.50.150">
    <property type="entry name" value="Vaccinia Virus protein VP39"/>
    <property type="match status" value="1"/>
</dbReference>
<feature type="binding site" evidence="7">
    <location>
        <position position="18"/>
    </location>
    <ligand>
        <name>S-adenosyl-L-methionine</name>
        <dbReference type="ChEBI" id="CHEBI:59789"/>
    </ligand>
</feature>
<proteinExistence type="inferred from homology"/>
<comment type="similarity">
    <text evidence="1 8">Belongs to the N(4)/N(6)-methyltransferase family.</text>
</comment>
<evidence type="ECO:0000256" key="7">
    <source>
        <dbReference type="PIRSR" id="PIRSR000398-1"/>
    </source>
</evidence>
<name>A0A8S9T914_9CYAN</name>
<dbReference type="Gene3D" id="1.10.1020.10">
    <property type="entry name" value="Adenine-specific Methyltransferase, Domain 2"/>
    <property type="match status" value="1"/>
</dbReference>